<evidence type="ECO:0000256" key="1">
    <source>
        <dbReference type="ARBA" id="ARBA00009431"/>
    </source>
</evidence>
<dbReference type="EMBL" id="JAEHOC010000002">
    <property type="protein sequence ID" value="KAG2444860.1"/>
    <property type="molecule type" value="Genomic_DNA"/>
</dbReference>
<accession>A0A836B1D6</accession>
<dbReference type="AlphaFoldDB" id="A0A836B1D6"/>
<evidence type="ECO:0000313" key="2">
    <source>
        <dbReference type="EMBL" id="KAG2444860.1"/>
    </source>
</evidence>
<keyword evidence="3" id="KW-1185">Reference proteome</keyword>
<dbReference type="Gene3D" id="3.40.50.12670">
    <property type="match status" value="1"/>
</dbReference>
<organism evidence="2 3">
    <name type="scientific">Chlamydomonas incerta</name>
    <dbReference type="NCBI Taxonomy" id="51695"/>
    <lineage>
        <taxon>Eukaryota</taxon>
        <taxon>Viridiplantae</taxon>
        <taxon>Chlorophyta</taxon>
        <taxon>core chlorophytes</taxon>
        <taxon>Chlorophyceae</taxon>
        <taxon>CS clade</taxon>
        <taxon>Chlamydomonadales</taxon>
        <taxon>Chlamydomonadaceae</taxon>
        <taxon>Chlamydomonas</taxon>
    </lineage>
</organism>
<dbReference type="InterPro" id="IPR001563">
    <property type="entry name" value="Peptidase_S10"/>
</dbReference>
<reference evidence="2" key="1">
    <citation type="journal article" date="2020" name="bioRxiv">
        <title>Comparative genomics of Chlamydomonas.</title>
        <authorList>
            <person name="Craig R.J."/>
            <person name="Hasan A.R."/>
            <person name="Ness R.W."/>
            <person name="Keightley P.D."/>
        </authorList>
    </citation>
    <scope>NUCLEOTIDE SEQUENCE</scope>
    <source>
        <strain evidence="2">SAG 7.73</strain>
    </source>
</reference>
<name>A0A836B1D6_CHLIN</name>
<dbReference type="SUPFAM" id="SSF53474">
    <property type="entry name" value="alpha/beta-Hydrolases"/>
    <property type="match status" value="1"/>
</dbReference>
<dbReference type="Pfam" id="PF00450">
    <property type="entry name" value="Peptidase_S10"/>
    <property type="match status" value="1"/>
</dbReference>
<dbReference type="GO" id="GO:0006508">
    <property type="term" value="P:proteolysis"/>
    <property type="evidence" value="ECO:0007669"/>
    <property type="project" value="InterPro"/>
</dbReference>
<sequence length="120" mass="13006">MRTCQWTSWPTSAAPSPPPLMDAGVRVLLLHGDRDIICNWLGAERMLDALRWVRAAEWRGVTPVNLTVSGAAAGTVRQLGPLAFRLYDAGHIAVMDQPGAAMALMRRFAAGRALADPAER</sequence>
<comment type="similarity">
    <text evidence="1">Belongs to the peptidase S10 family.</text>
</comment>
<dbReference type="GO" id="GO:0004185">
    <property type="term" value="F:serine-type carboxypeptidase activity"/>
    <property type="evidence" value="ECO:0007669"/>
    <property type="project" value="InterPro"/>
</dbReference>
<comment type="caution">
    <text evidence="2">The sequence shown here is derived from an EMBL/GenBank/DDBJ whole genome shotgun (WGS) entry which is preliminary data.</text>
</comment>
<proteinExistence type="inferred from homology"/>
<dbReference type="Proteomes" id="UP000650467">
    <property type="component" value="Unassembled WGS sequence"/>
</dbReference>
<evidence type="ECO:0000313" key="3">
    <source>
        <dbReference type="Proteomes" id="UP000650467"/>
    </source>
</evidence>
<dbReference type="InterPro" id="IPR029058">
    <property type="entry name" value="AB_hydrolase_fold"/>
</dbReference>
<gene>
    <name evidence="2" type="ORF">HXX76_001600</name>
</gene>
<protein>
    <submittedName>
        <fullName evidence="2">Uncharacterized protein</fullName>
    </submittedName>
</protein>
<dbReference type="OrthoDB" id="514291at2759"/>